<dbReference type="EMBL" id="KX699895">
    <property type="protein sequence ID" value="APD73851.1"/>
    <property type="molecule type" value="Genomic_DNA"/>
</dbReference>
<comment type="function">
    <text evidence="1">VSG forms a coat on the surface of the parasite. The trypanosome evades the immune response of the host by expressing a series of antigenically distinct VSGs from an estimated 1000 VSG genes.</text>
</comment>
<dbReference type="AlphaFoldDB" id="A0A1J0R7R1"/>
<dbReference type="Pfam" id="PF10659">
    <property type="entry name" value="Trypan_glycop_C"/>
    <property type="match status" value="1"/>
</dbReference>
<accession>A0A1J0R7R1</accession>
<dbReference type="GO" id="GO:0098552">
    <property type="term" value="C:side of membrane"/>
    <property type="evidence" value="ECO:0007669"/>
    <property type="project" value="UniProtKB-KW"/>
</dbReference>
<dbReference type="InterPro" id="IPR025932">
    <property type="entry name" value="Trypano_VSG_B_N_dom"/>
</dbReference>
<keyword evidence="7" id="KW-0325">Glycoprotein</keyword>
<feature type="compositionally biased region" description="Basic and acidic residues" evidence="10">
    <location>
        <begin position="415"/>
        <end position="439"/>
    </location>
</feature>
<dbReference type="SUPFAM" id="SSF118251">
    <property type="entry name" value="Variant surface glycoprotein MITAT 1.2, VSG 221, C-terminal domain"/>
    <property type="match status" value="1"/>
</dbReference>
<evidence type="ECO:0000256" key="6">
    <source>
        <dbReference type="ARBA" id="ARBA00023136"/>
    </source>
</evidence>
<evidence type="ECO:0000313" key="14">
    <source>
        <dbReference type="EMBL" id="APD73851.1"/>
    </source>
</evidence>
<evidence type="ECO:0000256" key="8">
    <source>
        <dbReference type="ARBA" id="ARBA00023288"/>
    </source>
</evidence>
<dbReference type="Pfam" id="PF13206">
    <property type="entry name" value="VSG_B"/>
    <property type="match status" value="1"/>
</dbReference>
<feature type="coiled-coil region" evidence="9">
    <location>
        <begin position="135"/>
        <end position="165"/>
    </location>
</feature>
<keyword evidence="4" id="KW-0336">GPI-anchor</keyword>
<organism evidence="14">
    <name type="scientific">Trypanosoma brucei</name>
    <dbReference type="NCBI Taxonomy" id="5691"/>
    <lineage>
        <taxon>Eukaryota</taxon>
        <taxon>Discoba</taxon>
        <taxon>Euglenozoa</taxon>
        <taxon>Kinetoplastea</taxon>
        <taxon>Metakinetoplastina</taxon>
        <taxon>Trypanosomatida</taxon>
        <taxon>Trypanosomatidae</taxon>
        <taxon>Trypanosoma</taxon>
    </lineage>
</organism>
<evidence type="ECO:0000256" key="1">
    <source>
        <dbReference type="ARBA" id="ARBA00002523"/>
    </source>
</evidence>
<sequence length="482" mass="50721">MLVITAVVISITARAVAAAADDHAREFQALCAVYKIKAATIPAPDTAVTKGFDELIKPIANLNISVADDGFVKDANGDYKKLIASGTDEEKLTAWEKKVKEVLETKEQPGNKQIYARLTKETQRPQAQATVMHALSEAQALKTKYNEALEALQNLQQQVTAKVNQAIEGKAAGEFVDTVYGSNRNANGPTASGNSAAGTSVKTDLISLCTNNAGADAKECGGNNLPQVTGSEPNTASTAVTAVTGRCPKPRKGLTLTAELITATLSSFHSLLGTQPGAQTGAEIAYILGKYSSTGCTGAREKNCINYAAHLGDGKPGIPWEQALLAAATLLTNAEKQMRAILVYQAQMASLTATARAAYEAAKAAPTAPTSAAPIAAPVVTKAETDTTCEKKGVDKCDKPCKVVEGEGGNKKCTLDKEESRRAEENQAGKDGKNEEKCAGKPQGDCESPECKWEGTECKDSSILVKNKLAVMAASFMNMIEF</sequence>
<dbReference type="Gene3D" id="4.10.110.20">
    <property type="entry name" value="Variant surface glycoprotein MITAT 1.2, VSG 221, C-terminal domain"/>
    <property type="match status" value="1"/>
</dbReference>
<feature type="region of interest" description="Disordered" evidence="10">
    <location>
        <begin position="415"/>
        <end position="450"/>
    </location>
</feature>
<dbReference type="InterPro" id="IPR027446">
    <property type="entry name" value="VSG_C_dom_sf"/>
</dbReference>
<evidence type="ECO:0000256" key="11">
    <source>
        <dbReference type="SAM" id="SignalP"/>
    </source>
</evidence>
<keyword evidence="6" id="KW-0472">Membrane</keyword>
<evidence type="ECO:0000256" key="2">
    <source>
        <dbReference type="ARBA" id="ARBA00004609"/>
    </source>
</evidence>
<reference evidence="14" key="1">
    <citation type="submission" date="2016-08" db="EMBL/GenBank/DDBJ databases">
        <title>VSG repertoire of Trypanosoma brucei EATRO 1125.</title>
        <authorList>
            <person name="Cross G.A."/>
        </authorList>
    </citation>
    <scope>NUCLEOTIDE SEQUENCE</scope>
    <source>
        <strain evidence="14">EATRO 1125</strain>
    </source>
</reference>
<evidence type="ECO:0000259" key="12">
    <source>
        <dbReference type="Pfam" id="PF10659"/>
    </source>
</evidence>
<dbReference type="VEuPathDB" id="TriTrypDB:Tb427_000353000"/>
<feature type="chain" id="PRO_5013085520" evidence="11">
    <location>
        <begin position="19"/>
        <end position="482"/>
    </location>
</feature>
<dbReference type="VEuPathDB" id="TriTrypDB:Tb927.6.5260"/>
<keyword evidence="8" id="KW-0449">Lipoprotein</keyword>
<evidence type="ECO:0000256" key="5">
    <source>
        <dbReference type="ARBA" id="ARBA00022729"/>
    </source>
</evidence>
<proteinExistence type="predicted"/>
<feature type="domain" description="Trypanosome variant surface glycoprotein C-terminal" evidence="12">
    <location>
        <begin position="389"/>
        <end position="479"/>
    </location>
</feature>
<feature type="signal peptide" evidence="11">
    <location>
        <begin position="1"/>
        <end position="18"/>
    </location>
</feature>
<evidence type="ECO:0000256" key="3">
    <source>
        <dbReference type="ARBA" id="ARBA00022475"/>
    </source>
</evidence>
<evidence type="ECO:0000256" key="9">
    <source>
        <dbReference type="SAM" id="Coils"/>
    </source>
</evidence>
<evidence type="ECO:0000259" key="13">
    <source>
        <dbReference type="Pfam" id="PF13206"/>
    </source>
</evidence>
<keyword evidence="9" id="KW-0175">Coiled coil</keyword>
<evidence type="ECO:0000256" key="7">
    <source>
        <dbReference type="ARBA" id="ARBA00023180"/>
    </source>
</evidence>
<keyword evidence="3" id="KW-1003">Cell membrane</keyword>
<dbReference type="GO" id="GO:0005886">
    <property type="term" value="C:plasma membrane"/>
    <property type="evidence" value="ECO:0007669"/>
    <property type="project" value="UniProtKB-SubCell"/>
</dbReference>
<dbReference type="InterPro" id="IPR019609">
    <property type="entry name" value="Variant_surf_glycoprt_trypan_C"/>
</dbReference>
<evidence type="ECO:0000256" key="4">
    <source>
        <dbReference type="ARBA" id="ARBA00022622"/>
    </source>
</evidence>
<name>A0A1J0R7R1_9TRYP</name>
<keyword evidence="5 11" id="KW-0732">Signal</keyword>
<evidence type="ECO:0000256" key="10">
    <source>
        <dbReference type="SAM" id="MobiDB-lite"/>
    </source>
</evidence>
<feature type="domain" description="Trypanosome variant surface glycoprotein B-type N-terminal" evidence="13">
    <location>
        <begin position="6"/>
        <end position="348"/>
    </location>
</feature>
<protein>
    <submittedName>
        <fullName evidence="14">Variant surface glycoprotein 1125.1698</fullName>
    </submittedName>
</protein>
<comment type="subcellular location">
    <subcellularLocation>
        <location evidence="2">Cell membrane</location>
        <topology evidence="2">Lipid-anchor</topology>
        <topology evidence="2">GPI-anchor</topology>
    </subcellularLocation>
</comment>